<proteinExistence type="inferred from homology"/>
<protein>
    <recommendedName>
        <fullName evidence="10">NADH-ubiquinone oxidoreductase 78 kDa subunit, mitochondrial</fullName>
    </recommendedName>
</protein>
<dbReference type="GO" id="GO:0008137">
    <property type="term" value="F:NADH dehydrogenase (ubiquinone) activity"/>
    <property type="evidence" value="ECO:0007669"/>
    <property type="project" value="InterPro"/>
</dbReference>
<evidence type="ECO:0000256" key="3">
    <source>
        <dbReference type="ARBA" id="ARBA00022485"/>
    </source>
</evidence>
<feature type="domain" description="2Fe-2S ferredoxin-type" evidence="13">
    <location>
        <begin position="40"/>
        <end position="118"/>
    </location>
</feature>
<comment type="similarity">
    <text evidence="2 11">Belongs to the complex I 75 kDa subunit family.</text>
</comment>
<evidence type="ECO:0000256" key="11">
    <source>
        <dbReference type="RuleBase" id="RU004523"/>
    </source>
</evidence>
<dbReference type="NCBIfam" id="TIGR01973">
    <property type="entry name" value="NuoG"/>
    <property type="match status" value="1"/>
</dbReference>
<name>A0A4P9ZT91_9FUNG</name>
<dbReference type="GO" id="GO:0016020">
    <property type="term" value="C:membrane"/>
    <property type="evidence" value="ECO:0007669"/>
    <property type="project" value="InterPro"/>
</dbReference>
<keyword evidence="6" id="KW-0408">Iron</keyword>
<dbReference type="InterPro" id="IPR006656">
    <property type="entry name" value="Mopterin_OxRdtase"/>
</dbReference>
<dbReference type="PROSITE" id="PS00642">
    <property type="entry name" value="COMPLEX1_75K_2"/>
    <property type="match status" value="1"/>
</dbReference>
<dbReference type="InterPro" id="IPR000283">
    <property type="entry name" value="NADH_UbQ_OxRdtase_75kDa_su_CS"/>
</dbReference>
<dbReference type="InterPro" id="IPR015405">
    <property type="entry name" value="NDUFS1-like_C"/>
</dbReference>
<evidence type="ECO:0000259" key="14">
    <source>
        <dbReference type="PROSITE" id="PS51669"/>
    </source>
</evidence>
<dbReference type="CDD" id="cd00207">
    <property type="entry name" value="fer2"/>
    <property type="match status" value="1"/>
</dbReference>
<keyword evidence="4" id="KW-0479">Metal-binding</keyword>
<dbReference type="GO" id="GO:0046872">
    <property type="term" value="F:metal ion binding"/>
    <property type="evidence" value="ECO:0007669"/>
    <property type="project" value="UniProtKB-KW"/>
</dbReference>
<dbReference type="STRING" id="215637.A0A4P9ZT91"/>
<dbReference type="Gene3D" id="3.10.20.740">
    <property type="match status" value="1"/>
</dbReference>
<keyword evidence="17" id="KW-1185">Reference proteome</keyword>
<keyword evidence="7" id="KW-0411">Iron-sulfur</keyword>
<dbReference type="Pfam" id="PF13510">
    <property type="entry name" value="Fer2_4"/>
    <property type="match status" value="1"/>
</dbReference>
<dbReference type="Pfam" id="PF22151">
    <property type="entry name" value="Fer4_NDSU1"/>
    <property type="match status" value="1"/>
</dbReference>
<evidence type="ECO:0000256" key="8">
    <source>
        <dbReference type="ARBA" id="ARBA00023027"/>
    </source>
</evidence>
<dbReference type="GO" id="GO:0042773">
    <property type="term" value="P:ATP synthesis coupled electron transport"/>
    <property type="evidence" value="ECO:0007669"/>
    <property type="project" value="InterPro"/>
</dbReference>
<evidence type="ECO:0000259" key="13">
    <source>
        <dbReference type="PROSITE" id="PS51085"/>
    </source>
</evidence>
<evidence type="ECO:0000256" key="7">
    <source>
        <dbReference type="ARBA" id="ARBA00023014"/>
    </source>
</evidence>
<evidence type="ECO:0000256" key="5">
    <source>
        <dbReference type="ARBA" id="ARBA00022967"/>
    </source>
</evidence>
<keyword evidence="8" id="KW-0520">NAD</keyword>
<dbReference type="PROSITE" id="PS00641">
    <property type="entry name" value="COMPLEX1_75K_1"/>
    <property type="match status" value="1"/>
</dbReference>
<dbReference type="OrthoDB" id="10249365at2759"/>
<evidence type="ECO:0000256" key="10">
    <source>
        <dbReference type="ARBA" id="ARBA00070722"/>
    </source>
</evidence>
<dbReference type="PROSITE" id="PS51085">
    <property type="entry name" value="2FE2S_FER_2"/>
    <property type="match status" value="1"/>
</dbReference>
<dbReference type="AlphaFoldDB" id="A0A4P9ZT91"/>
<evidence type="ECO:0000256" key="6">
    <source>
        <dbReference type="ARBA" id="ARBA00023004"/>
    </source>
</evidence>
<keyword evidence="5" id="KW-1278">Translocase</keyword>
<reference evidence="17" key="1">
    <citation type="journal article" date="2018" name="Nat. Microbiol.">
        <title>Leveraging single-cell genomics to expand the fungal tree of life.</title>
        <authorList>
            <person name="Ahrendt S.R."/>
            <person name="Quandt C.A."/>
            <person name="Ciobanu D."/>
            <person name="Clum A."/>
            <person name="Salamov A."/>
            <person name="Andreopoulos B."/>
            <person name="Cheng J.F."/>
            <person name="Woyke T."/>
            <person name="Pelin A."/>
            <person name="Henrissat B."/>
            <person name="Reynolds N.K."/>
            <person name="Benny G.L."/>
            <person name="Smith M.E."/>
            <person name="James T.Y."/>
            <person name="Grigoriev I.V."/>
        </authorList>
    </citation>
    <scope>NUCLEOTIDE SEQUENCE [LARGE SCALE GENOMIC DNA]</scope>
    <source>
        <strain evidence="17">RSA 468</strain>
    </source>
</reference>
<dbReference type="InterPro" id="IPR001041">
    <property type="entry name" value="2Fe-2S_ferredoxin-type"/>
</dbReference>
<dbReference type="FunFam" id="3.30.200.210:FF:000002">
    <property type="entry name" value="NADH-ubiquinone oxidoreductase 75 kDa subunit"/>
    <property type="match status" value="1"/>
</dbReference>
<dbReference type="GO" id="GO:0051539">
    <property type="term" value="F:4 iron, 4 sulfur cluster binding"/>
    <property type="evidence" value="ECO:0007669"/>
    <property type="project" value="UniProtKB-KW"/>
</dbReference>
<evidence type="ECO:0000256" key="1">
    <source>
        <dbReference type="ARBA" id="ARBA00001966"/>
    </source>
</evidence>
<dbReference type="FunFam" id="3.40.50.740:FF:000016">
    <property type="entry name" value="NADH dehydrogenase (Quinone), G subunit"/>
    <property type="match status" value="1"/>
</dbReference>
<dbReference type="Pfam" id="PF10588">
    <property type="entry name" value="NADH-G_4Fe-4S_3"/>
    <property type="match status" value="1"/>
</dbReference>
<feature type="compositionally biased region" description="Basic and acidic residues" evidence="12">
    <location>
        <begin position="738"/>
        <end position="747"/>
    </location>
</feature>
<dbReference type="Proteomes" id="UP000268162">
    <property type="component" value="Unassembled WGS sequence"/>
</dbReference>
<dbReference type="SUPFAM" id="SSF54862">
    <property type="entry name" value="4Fe-4S ferredoxins"/>
    <property type="match status" value="1"/>
</dbReference>
<accession>A0A4P9ZT91</accession>
<dbReference type="PANTHER" id="PTHR43105:SF13">
    <property type="entry name" value="NADH-UBIQUINONE OXIDOREDUCTASE 75 KDA SUBUNIT, MITOCHONDRIAL"/>
    <property type="match status" value="1"/>
</dbReference>
<dbReference type="FunFam" id="3.10.20.740:FF:000001">
    <property type="entry name" value="NADH-quinone oxidoreductase subunit G"/>
    <property type="match status" value="1"/>
</dbReference>
<dbReference type="Gene3D" id="3.40.50.740">
    <property type="match status" value="1"/>
</dbReference>
<dbReference type="PROSITE" id="PS51839">
    <property type="entry name" value="4FE4S_HC3"/>
    <property type="match status" value="1"/>
</dbReference>
<comment type="cofactor">
    <cofactor evidence="1">
        <name>[4Fe-4S] cluster</name>
        <dbReference type="ChEBI" id="CHEBI:49883"/>
    </cofactor>
</comment>
<evidence type="ECO:0000313" key="16">
    <source>
        <dbReference type="EMBL" id="RKP36675.1"/>
    </source>
</evidence>
<dbReference type="FunFam" id="3.30.70.20:FF:000002">
    <property type="entry name" value="NADH-ubiquinone oxidoreductase 75 kDa subunit"/>
    <property type="match status" value="1"/>
</dbReference>
<dbReference type="Gene3D" id="3.30.200.210">
    <property type="match status" value="1"/>
</dbReference>
<feature type="domain" description="4Fe-4S His(Cys)3-ligated-type" evidence="15">
    <location>
        <begin position="118"/>
        <end position="157"/>
    </location>
</feature>
<feature type="region of interest" description="Disordered" evidence="12">
    <location>
        <begin position="738"/>
        <end position="758"/>
    </location>
</feature>
<dbReference type="EMBL" id="ML002613">
    <property type="protein sequence ID" value="RKP36675.1"/>
    <property type="molecule type" value="Genomic_DNA"/>
</dbReference>
<evidence type="ECO:0000259" key="15">
    <source>
        <dbReference type="PROSITE" id="PS51839"/>
    </source>
</evidence>
<evidence type="ECO:0000256" key="4">
    <source>
        <dbReference type="ARBA" id="ARBA00022723"/>
    </source>
</evidence>
<comment type="cofactor">
    <cofactor evidence="9">
        <name>[2Fe-2S] cluster</name>
        <dbReference type="ChEBI" id="CHEBI:190135"/>
    </cofactor>
</comment>
<evidence type="ECO:0000313" key="17">
    <source>
        <dbReference type="Proteomes" id="UP000268162"/>
    </source>
</evidence>
<dbReference type="Pfam" id="PF09326">
    <property type="entry name" value="NADH_dhqG_C"/>
    <property type="match status" value="1"/>
</dbReference>
<evidence type="ECO:0000256" key="2">
    <source>
        <dbReference type="ARBA" id="ARBA00005404"/>
    </source>
</evidence>
<dbReference type="Pfam" id="PF00384">
    <property type="entry name" value="Molybdopterin"/>
    <property type="match status" value="1"/>
</dbReference>
<dbReference type="SUPFAM" id="SSF53706">
    <property type="entry name" value="Formate dehydrogenase/DMSO reductase, domains 1-3"/>
    <property type="match status" value="1"/>
</dbReference>
<sequence length="758" mass="82838">MLNRSLALSAARASNWARTSAVQSQRLARRTLHTSGAQREQVEIFINNKPVLADAGAALIQACEKAGVDIPRFCYHERLAVAGNCRMCLVEMERSPKPIASCAMPVAAGMRIHTDTPLVHKAREGVMEFLLANHPLDCPICDQGGECDLQDQSMRYGGDRGRFKEPAGKRATENKNLGPLVKTEMNRCIHCTRCVRFANEVAGAPELGTSGRGNDMQIGTYVEQVLATEMSGNVVDLCPVGALTSKPFAFTARPWELKKTESIDVLDGIGSNIRIDSRGLEVMRILPRLNEEVNEEWISDKTRHANDGLKRQRLTTPLIREGDKFVPAAWPEALALVAERLRTADPERVQAMAGALADVESLVALKDLLNRLGSENLTLDGVRGAETPIHGLDLRANYLLNSTLAGVEQADLVVLVATNPRHEGPILNTRLRKAYIYNNLEVAVVGAPADLTYEYTHLGTKMESIEALLDDKHPFAQKLAEAKRPMIILGSQITDLEGGEYLYRKANELVAKHADKFFQADWNGYNVFHRTASRAGALDVGFAPNGQSTKEPAQFLYLLNADDIANPATSIPKDAFVVYQGHHGDVGAHYADVILPGAAYTEKDATFVNTEGRTQMTRAAVNPPAGARTDWKVIRALSEVAGVPLPYEDLPSLRGRMYEISPTLVRVDSHLETSTFAPLGHQVVLDQTSSNGKAGSAQRTELTPALTDFYLTDPISRASSIMAKCSATFTPIFNHERSPLASHHQDDPAANPPRVQQA</sequence>
<dbReference type="InterPro" id="IPR050123">
    <property type="entry name" value="Prok_molybdopt-oxidoreductase"/>
</dbReference>
<dbReference type="InterPro" id="IPR054351">
    <property type="entry name" value="NADH_UbQ_OxRdtase_ferredoxin"/>
</dbReference>
<dbReference type="SUPFAM" id="SSF54292">
    <property type="entry name" value="2Fe-2S ferredoxin-like"/>
    <property type="match status" value="1"/>
</dbReference>
<gene>
    <name evidence="16" type="ORF">BJ085DRAFT_38922</name>
</gene>
<dbReference type="CDD" id="cd02773">
    <property type="entry name" value="MopB_Res-Cmplx1_Nad11"/>
    <property type="match status" value="1"/>
</dbReference>
<dbReference type="InterPro" id="IPR010228">
    <property type="entry name" value="NADH_UbQ_OxRdtase_Gsu"/>
</dbReference>
<dbReference type="InterPro" id="IPR006963">
    <property type="entry name" value="Mopterin_OxRdtase_4Fe-4S_dom"/>
</dbReference>
<dbReference type="PANTHER" id="PTHR43105">
    <property type="entry name" value="RESPIRATORY NITRATE REDUCTASE"/>
    <property type="match status" value="1"/>
</dbReference>
<dbReference type="Pfam" id="PF22117">
    <property type="entry name" value="Fer4_Nqo3"/>
    <property type="match status" value="1"/>
</dbReference>
<dbReference type="InterPro" id="IPR019574">
    <property type="entry name" value="NADH_UbQ_OxRdtase_Gsu_4Fe4S-bd"/>
</dbReference>
<dbReference type="InterPro" id="IPR036010">
    <property type="entry name" value="2Fe-2S_ferredoxin-like_sf"/>
</dbReference>
<evidence type="ECO:0000256" key="12">
    <source>
        <dbReference type="SAM" id="MobiDB-lite"/>
    </source>
</evidence>
<dbReference type="SMART" id="SM00929">
    <property type="entry name" value="NADH-G_4Fe-4S_3"/>
    <property type="match status" value="1"/>
</dbReference>
<dbReference type="PROSITE" id="PS00643">
    <property type="entry name" value="COMPLEX1_75K_3"/>
    <property type="match status" value="1"/>
</dbReference>
<keyword evidence="3" id="KW-0004">4Fe-4S</keyword>
<feature type="domain" description="4Fe-4S Mo/W bis-MGD-type" evidence="14">
    <location>
        <begin position="257"/>
        <end position="313"/>
    </location>
</feature>
<organism evidence="16 17">
    <name type="scientific">Dimargaris cristalligena</name>
    <dbReference type="NCBI Taxonomy" id="215637"/>
    <lineage>
        <taxon>Eukaryota</taxon>
        <taxon>Fungi</taxon>
        <taxon>Fungi incertae sedis</taxon>
        <taxon>Zoopagomycota</taxon>
        <taxon>Kickxellomycotina</taxon>
        <taxon>Dimargaritomycetes</taxon>
        <taxon>Dimargaritales</taxon>
        <taxon>Dimargaritaceae</taxon>
        <taxon>Dimargaris</taxon>
    </lineage>
</organism>
<evidence type="ECO:0000256" key="9">
    <source>
        <dbReference type="ARBA" id="ARBA00034078"/>
    </source>
</evidence>
<dbReference type="Gene3D" id="3.30.70.20">
    <property type="match status" value="1"/>
</dbReference>
<dbReference type="GO" id="GO:0016651">
    <property type="term" value="F:oxidoreductase activity, acting on NAD(P)H"/>
    <property type="evidence" value="ECO:0007669"/>
    <property type="project" value="InterPro"/>
</dbReference>
<dbReference type="PROSITE" id="PS51669">
    <property type="entry name" value="4FE4S_MOW_BIS_MGD"/>
    <property type="match status" value="1"/>
</dbReference>